<feature type="domain" description="LD-carboxypeptidase C-terminal" evidence="4">
    <location>
        <begin position="214"/>
        <end position="362"/>
    </location>
</feature>
<dbReference type="OrthoDB" id="9807329at2"/>
<dbReference type="CDD" id="cd07062">
    <property type="entry name" value="Peptidase_S66_mccF_like"/>
    <property type="match status" value="1"/>
</dbReference>
<dbReference type="PANTHER" id="PTHR30237">
    <property type="entry name" value="MURAMOYLTETRAPEPTIDE CARBOXYPEPTIDASE"/>
    <property type="match status" value="1"/>
</dbReference>
<dbReference type="Gene3D" id="3.40.50.10740">
    <property type="entry name" value="Class I glutamine amidotransferase-like"/>
    <property type="match status" value="1"/>
</dbReference>
<dbReference type="PANTHER" id="PTHR30237:SF4">
    <property type="entry name" value="LD-CARBOXYPEPTIDASE C-TERMINAL DOMAIN-CONTAINING PROTEIN"/>
    <property type="match status" value="1"/>
</dbReference>
<dbReference type="AlphaFoldDB" id="A0A1M7K2D8"/>
<evidence type="ECO:0000313" key="5">
    <source>
        <dbReference type="EMBL" id="SHM59341.1"/>
    </source>
</evidence>
<dbReference type="SUPFAM" id="SSF52317">
    <property type="entry name" value="Class I glutamine amidotransferase-like"/>
    <property type="match status" value="1"/>
</dbReference>
<dbReference type="InterPro" id="IPR029062">
    <property type="entry name" value="Class_I_gatase-like"/>
</dbReference>
<dbReference type="Gene3D" id="3.50.30.60">
    <property type="entry name" value="LD-carboxypeptidase A C-terminal domain-like"/>
    <property type="match status" value="1"/>
</dbReference>
<keyword evidence="5" id="KW-0645">Protease</keyword>
<reference evidence="5 6" key="1">
    <citation type="submission" date="2016-11" db="EMBL/GenBank/DDBJ databases">
        <authorList>
            <person name="Jaros S."/>
            <person name="Januszkiewicz K."/>
            <person name="Wedrychowicz H."/>
        </authorList>
    </citation>
    <scope>NUCLEOTIDE SEQUENCE [LARGE SCALE GENOMIC DNA]</scope>
    <source>
        <strain evidence="5 6">Y1</strain>
    </source>
</reference>
<sequence length="373" mass="42334">MLYPMPLKKGDKVAVISLSSGIIGEPYCAHEKELGEKKLREFGLEPVFTEYALMGNDFIMRHPEARAADLKSAFLDDSVKGIITAIGGIETFRTFPYLMEDKEFINAVKEHPKFFLGFSDTTNNHFMFHRLGLQTFYGQAFMCDLAELSGDMLPYSKAQFESCFAPYHGRRITPSDVWYEERADFSAGAVGTMPIFHKEEHGYELLQGSPVFEGELLGGCIDSMGEMLIAGNTDRFGEILAHEFEIYPQLKEEFAKQSEITRKYNIFPTADEWRGKILFAETSEVMPTPEILREYLAALKNEGVFENINGIIIGKPMNEKYYEEYKSVWREVVDNAELPMLYNVNFGHGSPRAILPYGAIAHVDAEKQEITLL</sequence>
<accession>A0A1M7K2D8</accession>
<dbReference type="GO" id="GO:0004180">
    <property type="term" value="F:carboxypeptidase activity"/>
    <property type="evidence" value="ECO:0007669"/>
    <property type="project" value="UniProtKB-KW"/>
</dbReference>
<evidence type="ECO:0000313" key="6">
    <source>
        <dbReference type="Proteomes" id="UP000184394"/>
    </source>
</evidence>
<dbReference type="RefSeq" id="WP_072950798.1">
    <property type="nucleotide sequence ID" value="NZ_FRCT01000007.1"/>
</dbReference>
<dbReference type="PIRSF" id="PIRSF028757">
    <property type="entry name" value="LD-carboxypeptidase"/>
    <property type="match status" value="1"/>
</dbReference>
<keyword evidence="5" id="KW-0121">Carboxypeptidase</keyword>
<keyword evidence="2" id="KW-0378">Hydrolase</keyword>
<dbReference type="InterPro" id="IPR040921">
    <property type="entry name" value="Peptidase_S66C"/>
</dbReference>
<dbReference type="SUPFAM" id="SSF141986">
    <property type="entry name" value="LD-carboxypeptidase A C-terminal domain-like"/>
    <property type="match status" value="1"/>
</dbReference>
<comment type="similarity">
    <text evidence="1">Belongs to the peptidase S66 family.</text>
</comment>
<protein>
    <submittedName>
        <fullName evidence="5">Muramoyltetrapeptide carboxypeptidase LdcA (Peptidoglycan recycling)</fullName>
    </submittedName>
</protein>
<proteinExistence type="inferred from homology"/>
<evidence type="ECO:0000259" key="4">
    <source>
        <dbReference type="Pfam" id="PF17676"/>
    </source>
</evidence>
<evidence type="ECO:0000256" key="2">
    <source>
        <dbReference type="ARBA" id="ARBA00022801"/>
    </source>
</evidence>
<organism evidence="5 6">
    <name type="scientific">Ruminococcus flavefaciens</name>
    <dbReference type="NCBI Taxonomy" id="1265"/>
    <lineage>
        <taxon>Bacteria</taxon>
        <taxon>Bacillati</taxon>
        <taxon>Bacillota</taxon>
        <taxon>Clostridia</taxon>
        <taxon>Eubacteriales</taxon>
        <taxon>Oscillospiraceae</taxon>
        <taxon>Ruminococcus</taxon>
    </lineage>
</organism>
<dbReference type="Pfam" id="PF02016">
    <property type="entry name" value="Peptidase_S66"/>
    <property type="match status" value="1"/>
</dbReference>
<evidence type="ECO:0000259" key="3">
    <source>
        <dbReference type="Pfam" id="PF02016"/>
    </source>
</evidence>
<dbReference type="InterPro" id="IPR027478">
    <property type="entry name" value="LdcA_N"/>
</dbReference>
<dbReference type="EMBL" id="FRCT01000007">
    <property type="protein sequence ID" value="SHM59341.1"/>
    <property type="molecule type" value="Genomic_DNA"/>
</dbReference>
<dbReference type="InterPro" id="IPR027461">
    <property type="entry name" value="Carboxypeptidase_A_C_sf"/>
</dbReference>
<feature type="domain" description="LD-carboxypeptidase N-terminal" evidence="3">
    <location>
        <begin position="13"/>
        <end position="138"/>
    </location>
</feature>
<dbReference type="Pfam" id="PF17676">
    <property type="entry name" value="Peptidase_S66C"/>
    <property type="match status" value="1"/>
</dbReference>
<evidence type="ECO:0000256" key="1">
    <source>
        <dbReference type="ARBA" id="ARBA00010233"/>
    </source>
</evidence>
<name>A0A1M7K2D8_RUMFL</name>
<dbReference type="Proteomes" id="UP000184394">
    <property type="component" value="Unassembled WGS sequence"/>
</dbReference>
<dbReference type="InterPro" id="IPR003507">
    <property type="entry name" value="S66_fam"/>
</dbReference>
<dbReference type="InterPro" id="IPR040449">
    <property type="entry name" value="Peptidase_S66_N"/>
</dbReference>
<gene>
    <name evidence="5" type="ORF">SAMN04487860_10755</name>
</gene>